<dbReference type="EMBL" id="JBAMIC010000011">
    <property type="protein sequence ID" value="KAK7100619.1"/>
    <property type="molecule type" value="Genomic_DNA"/>
</dbReference>
<dbReference type="InterPro" id="IPR029058">
    <property type="entry name" value="AB_hydrolase_fold"/>
</dbReference>
<evidence type="ECO:0000256" key="2">
    <source>
        <dbReference type="SAM" id="SignalP"/>
    </source>
</evidence>
<feature type="domain" description="EF-hand" evidence="3">
    <location>
        <begin position="366"/>
        <end position="387"/>
    </location>
</feature>
<name>A0AAN9B8G5_9CAEN</name>
<feature type="chain" id="PRO_5042909225" description="EF-hand domain-containing protein" evidence="2">
    <location>
        <begin position="18"/>
        <end position="577"/>
    </location>
</feature>
<dbReference type="PROSITE" id="PS50222">
    <property type="entry name" value="EF_HAND_2"/>
    <property type="match status" value="1"/>
</dbReference>
<keyword evidence="5" id="KW-1185">Reference proteome</keyword>
<dbReference type="Proteomes" id="UP001374579">
    <property type="component" value="Unassembled WGS sequence"/>
</dbReference>
<protein>
    <recommendedName>
        <fullName evidence="3">EF-hand domain-containing protein</fullName>
    </recommendedName>
</protein>
<reference evidence="4 5" key="1">
    <citation type="submission" date="2024-02" db="EMBL/GenBank/DDBJ databases">
        <title>Chromosome-scale genome assembly of the rough periwinkle Littorina saxatilis.</title>
        <authorList>
            <person name="De Jode A."/>
            <person name="Faria R."/>
            <person name="Formenti G."/>
            <person name="Sims Y."/>
            <person name="Smith T.P."/>
            <person name="Tracey A."/>
            <person name="Wood J.M.D."/>
            <person name="Zagrodzka Z.B."/>
            <person name="Johannesson K."/>
            <person name="Butlin R.K."/>
            <person name="Leder E.H."/>
        </authorList>
    </citation>
    <scope>NUCLEOTIDE SEQUENCE [LARGE SCALE GENOMIC DNA]</scope>
    <source>
        <strain evidence="4">Snail1</strain>
        <tissue evidence="4">Muscle</tissue>
    </source>
</reference>
<organism evidence="4 5">
    <name type="scientific">Littorina saxatilis</name>
    <dbReference type="NCBI Taxonomy" id="31220"/>
    <lineage>
        <taxon>Eukaryota</taxon>
        <taxon>Metazoa</taxon>
        <taxon>Spiralia</taxon>
        <taxon>Lophotrochozoa</taxon>
        <taxon>Mollusca</taxon>
        <taxon>Gastropoda</taxon>
        <taxon>Caenogastropoda</taxon>
        <taxon>Littorinimorpha</taxon>
        <taxon>Littorinoidea</taxon>
        <taxon>Littorinidae</taxon>
        <taxon>Littorina</taxon>
    </lineage>
</organism>
<dbReference type="Pfam" id="PF00135">
    <property type="entry name" value="COesterase"/>
    <property type="match status" value="1"/>
</dbReference>
<gene>
    <name evidence="4" type="ORF">V1264_023539</name>
</gene>
<comment type="similarity">
    <text evidence="1">Belongs to the type-B carboxylesterase/lipase family.</text>
</comment>
<dbReference type="SUPFAM" id="SSF53474">
    <property type="entry name" value="alpha/beta-Hydrolases"/>
    <property type="match status" value="1"/>
</dbReference>
<dbReference type="GO" id="GO:0005509">
    <property type="term" value="F:calcium ion binding"/>
    <property type="evidence" value="ECO:0007669"/>
    <property type="project" value="InterPro"/>
</dbReference>
<feature type="signal peptide" evidence="2">
    <location>
        <begin position="1"/>
        <end position="17"/>
    </location>
</feature>
<dbReference type="InterPro" id="IPR051093">
    <property type="entry name" value="Neuroligin/BSAL"/>
</dbReference>
<dbReference type="Gene3D" id="3.40.50.1820">
    <property type="entry name" value="alpha/beta hydrolase"/>
    <property type="match status" value="1"/>
</dbReference>
<dbReference type="InterPro" id="IPR002048">
    <property type="entry name" value="EF_hand_dom"/>
</dbReference>
<evidence type="ECO:0000256" key="1">
    <source>
        <dbReference type="ARBA" id="ARBA00005964"/>
    </source>
</evidence>
<dbReference type="InterPro" id="IPR002018">
    <property type="entry name" value="CarbesteraseB"/>
</dbReference>
<dbReference type="AlphaFoldDB" id="A0AAN9B8G5"/>
<evidence type="ECO:0000313" key="4">
    <source>
        <dbReference type="EMBL" id="KAK7100619.1"/>
    </source>
</evidence>
<keyword evidence="2" id="KW-0732">Signal</keyword>
<sequence>MYSTLSVVLCMLSGVLSASDQSVLVTTKYGELRGSRSLVSGQTHVDTFLNIPYAQPPVGEGRFRAPEPPVEWSGVRDATTFGPRCPQPNAPEDPPQFTFPDDEDCLVLNIYKVTFPDNEDCSSSEPNICEASENSGPLPVMVWIHGGAYTYGTANLYDSTHIASKGVIVVTVNYRLDALGFLCTEDDAAMGNYGLLDVIRALQWVRDTISAFNGDPNNVTIFGESAGSGMTSLLLMAKKARGLFHKAIMESGVSLSPWAVGLARSKVQPRPLDQVKTLSGKLGCDVTDTSAMVGCLRTKHAMSIINASWEMNNEFNQILFRPAVTGGDHDGLFDVTPENALTHDQFAHVPTLRGFTKDEWTHVVSDADNDGISFEEFRQSLRKFLTEMFIVQPAFHNNMDTTIDRFTQAYLPRGTYPDPEQLRQILIQIASDVMFIAPTLKEIESHAKNTAEPQYLYRFSYRSALAKSPSWQGVVHGDDIIYVFGVPFLSEFIWPAEPQNWTRDDRQLADDVMTLWANFAKYGNPTPTAVNGINWSPWTKTTPSYLDIASHSQMEHDLNIPSVSFPASVENPSVLIG</sequence>
<evidence type="ECO:0000313" key="5">
    <source>
        <dbReference type="Proteomes" id="UP001374579"/>
    </source>
</evidence>
<dbReference type="PANTHER" id="PTHR43903">
    <property type="entry name" value="NEUROLIGIN"/>
    <property type="match status" value="1"/>
</dbReference>
<comment type="caution">
    <text evidence="4">The sequence shown here is derived from an EMBL/GenBank/DDBJ whole genome shotgun (WGS) entry which is preliminary data.</text>
</comment>
<accession>A0AAN9B8G5</accession>
<proteinExistence type="inferred from homology"/>
<evidence type="ECO:0000259" key="3">
    <source>
        <dbReference type="PROSITE" id="PS50222"/>
    </source>
</evidence>